<feature type="domain" description="Bacterial sugar transferase" evidence="3">
    <location>
        <begin position="17"/>
        <end position="208"/>
    </location>
</feature>
<dbReference type="AlphaFoldDB" id="A0A2U3AJ50"/>
<gene>
    <name evidence="4" type="ORF">DEX24_13170</name>
</gene>
<protein>
    <recommendedName>
        <fullName evidence="3">Bacterial sugar transferase domain-containing protein</fullName>
    </recommendedName>
</protein>
<comment type="similarity">
    <text evidence="1">Belongs to the bacterial sugar transferase family.</text>
</comment>
<evidence type="ECO:0000256" key="1">
    <source>
        <dbReference type="ARBA" id="ARBA00006464"/>
    </source>
</evidence>
<evidence type="ECO:0000259" key="3">
    <source>
        <dbReference type="Pfam" id="PF02397"/>
    </source>
</evidence>
<dbReference type="GO" id="GO:0016780">
    <property type="term" value="F:phosphotransferase activity, for other substituted phosphate groups"/>
    <property type="evidence" value="ECO:0007669"/>
    <property type="project" value="TreeGrafter"/>
</dbReference>
<accession>A0A2U3AJ50</accession>
<dbReference type="PANTHER" id="PTHR30576">
    <property type="entry name" value="COLANIC BIOSYNTHESIS UDP-GLUCOSE LIPID CARRIER TRANSFERASE"/>
    <property type="match status" value="1"/>
</dbReference>
<evidence type="ECO:0000256" key="2">
    <source>
        <dbReference type="SAM" id="Phobius"/>
    </source>
</evidence>
<dbReference type="InterPro" id="IPR003362">
    <property type="entry name" value="Bact_transf"/>
</dbReference>
<dbReference type="OrthoDB" id="9808602at2"/>
<keyword evidence="2" id="KW-0812">Transmembrane</keyword>
<dbReference type="Proteomes" id="UP000245938">
    <property type="component" value="Unassembled WGS sequence"/>
</dbReference>
<dbReference type="Pfam" id="PF02397">
    <property type="entry name" value="Bac_transf"/>
    <property type="match status" value="1"/>
</dbReference>
<reference evidence="4 5" key="1">
    <citation type="submission" date="2018-05" db="EMBL/GenBank/DDBJ databases">
        <title>Kurthia sibirica genome sequence.</title>
        <authorList>
            <person name="Maclea K.S."/>
            <person name="Goen A.E."/>
        </authorList>
    </citation>
    <scope>NUCLEOTIDE SEQUENCE [LARGE SCALE GENOMIC DNA]</scope>
    <source>
        <strain evidence="4 5">ATCC 49154</strain>
    </source>
</reference>
<proteinExistence type="inferred from homology"/>
<evidence type="ECO:0000313" key="4">
    <source>
        <dbReference type="EMBL" id="PWI24537.1"/>
    </source>
</evidence>
<sequence length="214" mass="25193">METILSLSQNFYKLVGKRLFDLLLAIILLPLIIIIIIITGIILFLVEHDKIFFKQIRVGKLNKPFLIWKFRTMTSAKNDCVATTERNWPYGIPDNFVFKENLEDPRITKLGKWLRQLSIDELPQYFNVIKGDMSFIGPRPEVPAFTKYYNDHQNKRLDVKPGITGWAQVNGRSNISHGEKIEYDRYYVEQYSFKMDLKILWKTVINILKREGAY</sequence>
<keyword evidence="2" id="KW-0472">Membrane</keyword>
<feature type="transmembrane region" description="Helical" evidence="2">
    <location>
        <begin position="22"/>
        <end position="46"/>
    </location>
</feature>
<dbReference type="RefSeq" id="WP_109306878.1">
    <property type="nucleotide sequence ID" value="NZ_BJUF01000011.1"/>
</dbReference>
<keyword evidence="5" id="KW-1185">Reference proteome</keyword>
<evidence type="ECO:0000313" key="5">
    <source>
        <dbReference type="Proteomes" id="UP000245938"/>
    </source>
</evidence>
<comment type="caution">
    <text evidence="4">The sequence shown here is derived from an EMBL/GenBank/DDBJ whole genome shotgun (WGS) entry which is preliminary data.</text>
</comment>
<organism evidence="4 5">
    <name type="scientific">Kurthia sibirica</name>
    <dbReference type="NCBI Taxonomy" id="202750"/>
    <lineage>
        <taxon>Bacteria</taxon>
        <taxon>Bacillati</taxon>
        <taxon>Bacillota</taxon>
        <taxon>Bacilli</taxon>
        <taxon>Bacillales</taxon>
        <taxon>Caryophanaceae</taxon>
        <taxon>Kurthia</taxon>
    </lineage>
</organism>
<keyword evidence="2" id="KW-1133">Transmembrane helix</keyword>
<name>A0A2U3AJ50_9BACL</name>
<dbReference type="PANTHER" id="PTHR30576:SF0">
    <property type="entry name" value="UNDECAPRENYL-PHOSPHATE N-ACETYLGALACTOSAMINYL 1-PHOSPHATE TRANSFERASE-RELATED"/>
    <property type="match status" value="1"/>
</dbReference>
<dbReference type="EMBL" id="QFVR01000020">
    <property type="protein sequence ID" value="PWI24537.1"/>
    <property type="molecule type" value="Genomic_DNA"/>
</dbReference>